<dbReference type="PANTHER" id="PTHR31447:SF0">
    <property type="entry name" value="HYDROXYPROLINE-RICH GLYCOPROTEIN FAMILY PROTEIN"/>
    <property type="match status" value="1"/>
</dbReference>
<dbReference type="EMBL" id="JAGFBR010000010">
    <property type="protein sequence ID" value="KAH0460607.1"/>
    <property type="molecule type" value="Genomic_DNA"/>
</dbReference>
<feature type="region of interest" description="Disordered" evidence="2">
    <location>
        <begin position="103"/>
        <end position="169"/>
    </location>
</feature>
<evidence type="ECO:0000313" key="4">
    <source>
        <dbReference type="Proteomes" id="UP000775213"/>
    </source>
</evidence>
<feature type="compositionally biased region" description="Basic and acidic residues" evidence="2">
    <location>
        <begin position="145"/>
        <end position="161"/>
    </location>
</feature>
<feature type="region of interest" description="Disordered" evidence="2">
    <location>
        <begin position="552"/>
        <end position="594"/>
    </location>
</feature>
<dbReference type="PANTHER" id="PTHR31447">
    <property type="entry name" value="HYDROXYPROLINE-RICH GLYCOPROTEIN FAMILY PROTEIN-RELATED"/>
    <property type="match status" value="1"/>
</dbReference>
<dbReference type="GO" id="GO:0006402">
    <property type="term" value="P:mRNA catabolic process"/>
    <property type="evidence" value="ECO:0007669"/>
    <property type="project" value="InterPro"/>
</dbReference>
<dbReference type="GO" id="GO:0003729">
    <property type="term" value="F:mRNA binding"/>
    <property type="evidence" value="ECO:0007669"/>
    <property type="project" value="InterPro"/>
</dbReference>
<proteinExistence type="inferred from homology"/>
<reference evidence="3 4" key="1">
    <citation type="journal article" date="2021" name="Hortic Res">
        <title>Chromosome-scale assembly of the Dendrobium chrysotoxum genome enhances the understanding of orchid evolution.</title>
        <authorList>
            <person name="Zhang Y."/>
            <person name="Zhang G.Q."/>
            <person name="Zhang D."/>
            <person name="Liu X.D."/>
            <person name="Xu X.Y."/>
            <person name="Sun W.H."/>
            <person name="Yu X."/>
            <person name="Zhu X."/>
            <person name="Wang Z.W."/>
            <person name="Zhao X."/>
            <person name="Zhong W.Y."/>
            <person name="Chen H."/>
            <person name="Yin W.L."/>
            <person name="Huang T."/>
            <person name="Niu S.C."/>
            <person name="Liu Z.J."/>
        </authorList>
    </citation>
    <scope>NUCLEOTIDE SEQUENCE [LARGE SCALE GENOMIC DNA]</scope>
    <source>
        <strain evidence="3">Lindl</strain>
    </source>
</reference>
<feature type="compositionally biased region" description="Basic and acidic residues" evidence="2">
    <location>
        <begin position="195"/>
        <end position="206"/>
    </location>
</feature>
<dbReference type="InterPro" id="IPR037151">
    <property type="entry name" value="AlkB-like_sf"/>
</dbReference>
<dbReference type="Proteomes" id="UP000775213">
    <property type="component" value="Unassembled WGS sequence"/>
</dbReference>
<evidence type="ECO:0000313" key="3">
    <source>
        <dbReference type="EMBL" id="KAH0460607.1"/>
    </source>
</evidence>
<comment type="caution">
    <text evidence="3">The sequence shown here is derived from an EMBL/GenBank/DDBJ whole genome shotgun (WGS) entry which is preliminary data.</text>
</comment>
<dbReference type="AlphaFoldDB" id="A0AAV7GYI1"/>
<dbReference type="SUPFAM" id="SSF51197">
    <property type="entry name" value="Clavaminate synthase-like"/>
    <property type="match status" value="1"/>
</dbReference>
<evidence type="ECO:0000256" key="1">
    <source>
        <dbReference type="ARBA" id="ARBA00007879"/>
    </source>
</evidence>
<feature type="region of interest" description="Disordered" evidence="2">
    <location>
        <begin position="510"/>
        <end position="537"/>
    </location>
</feature>
<protein>
    <submittedName>
        <fullName evidence="3">Uncharacterized protein</fullName>
    </submittedName>
</protein>
<sequence length="627" mass="67898">MMAAQPEKMHFPAGEALPPRQWFPDERDGFISWLRSEFAAANAIIDSLVHHLRLTGEPGEYEHAIGCIQQRRCNWTPVIYMQHYFSIGDVLLALHQAGLRRQHTHYQREGKKPSSFGYRQGHRSDSIREHHGSSSPLSSGASELAHSEKGKYKSGCEEDGKILGGDQTSGGMGLSVAAVVRKDGEGTNGTSSSEMDDRQTNEENHGQMEPAVVENCHDQLVKETKNDPLPLDGGDQNLKQDGNQELVPVPKILVANETSDGKMVNVVEGLKLYEQLFDCSEITKLISLTNDMRAAGRRGDFPGHTMVLSKRPMKGHGREMIQLGIPISEGPVEDENEVGSLLECDMVFGRAIGTDHRGDYRGSLKLSLKIGSLLVMQGKSADIARHAIPSIRKQRIILTFGKSNPKRPLPIESSRIPISAVSTQSWASPSARPSVPRHSSLGLKHYGVVPATGVLPPPAVRPQHLPPSNGIQPLFVAPTQVAPPAVPYPTPAPVPPVSAGWPIISPSMHPGPRLPVPGTGVFLPPSGSNHSQPQQLPLSSFSEDASALEVESQPENLKLTEDKPSSQNGSSQSIVTESMGIKPDCNGSIENGPTATGVRVISKEENQNFTHIKKKTSSKHLVNSAKV</sequence>
<feature type="region of interest" description="Disordered" evidence="2">
    <location>
        <begin position="183"/>
        <end position="206"/>
    </location>
</feature>
<organism evidence="3 4">
    <name type="scientific">Dendrobium chrysotoxum</name>
    <name type="common">Orchid</name>
    <dbReference type="NCBI Taxonomy" id="161865"/>
    <lineage>
        <taxon>Eukaryota</taxon>
        <taxon>Viridiplantae</taxon>
        <taxon>Streptophyta</taxon>
        <taxon>Embryophyta</taxon>
        <taxon>Tracheophyta</taxon>
        <taxon>Spermatophyta</taxon>
        <taxon>Magnoliopsida</taxon>
        <taxon>Liliopsida</taxon>
        <taxon>Asparagales</taxon>
        <taxon>Orchidaceae</taxon>
        <taxon>Epidendroideae</taxon>
        <taxon>Malaxideae</taxon>
        <taxon>Dendrobiinae</taxon>
        <taxon>Dendrobium</taxon>
    </lineage>
</organism>
<dbReference type="Gene3D" id="2.60.120.590">
    <property type="entry name" value="Alpha-ketoglutarate-dependent dioxygenase AlkB-like"/>
    <property type="match status" value="2"/>
</dbReference>
<feature type="compositionally biased region" description="Low complexity" evidence="2">
    <location>
        <begin position="133"/>
        <end position="144"/>
    </location>
</feature>
<keyword evidence="4" id="KW-1185">Reference proteome</keyword>
<feature type="compositionally biased region" description="Basic and acidic residues" evidence="2">
    <location>
        <begin position="122"/>
        <end position="132"/>
    </location>
</feature>
<gene>
    <name evidence="3" type="ORF">IEQ34_011270</name>
</gene>
<comment type="similarity">
    <text evidence="1">Belongs to the alkB family.</text>
</comment>
<evidence type="ECO:0000256" key="2">
    <source>
        <dbReference type="SAM" id="MobiDB-lite"/>
    </source>
</evidence>
<feature type="compositionally biased region" description="Polar residues" evidence="2">
    <location>
        <begin position="565"/>
        <end position="576"/>
    </location>
</feature>
<dbReference type="GO" id="GO:0032451">
    <property type="term" value="F:demethylase activity"/>
    <property type="evidence" value="ECO:0007669"/>
    <property type="project" value="InterPro"/>
</dbReference>
<dbReference type="InterPro" id="IPR044842">
    <property type="entry name" value="ALKBH9B/ALKBH10B-like"/>
</dbReference>
<accession>A0AAV7GYI1</accession>
<name>A0AAV7GYI1_DENCH</name>